<organism evidence="1">
    <name type="scientific">Anguilla anguilla</name>
    <name type="common">European freshwater eel</name>
    <name type="synonym">Muraena anguilla</name>
    <dbReference type="NCBI Taxonomy" id="7936"/>
    <lineage>
        <taxon>Eukaryota</taxon>
        <taxon>Metazoa</taxon>
        <taxon>Chordata</taxon>
        <taxon>Craniata</taxon>
        <taxon>Vertebrata</taxon>
        <taxon>Euteleostomi</taxon>
        <taxon>Actinopterygii</taxon>
        <taxon>Neopterygii</taxon>
        <taxon>Teleostei</taxon>
        <taxon>Anguilliformes</taxon>
        <taxon>Anguillidae</taxon>
        <taxon>Anguilla</taxon>
    </lineage>
</organism>
<accession>A0A0E9VDK9</accession>
<dbReference type="AlphaFoldDB" id="A0A0E9VDK9"/>
<sequence length="31" mass="3516">MAAGCSHSRKNECFSVLCLIREAAEIRLDYE</sequence>
<reference evidence="1" key="2">
    <citation type="journal article" date="2015" name="Fish Shellfish Immunol.">
        <title>Early steps in the European eel (Anguilla anguilla)-Vibrio vulnificus interaction in the gills: Role of the RtxA13 toxin.</title>
        <authorList>
            <person name="Callol A."/>
            <person name="Pajuelo D."/>
            <person name="Ebbesson L."/>
            <person name="Teles M."/>
            <person name="MacKenzie S."/>
            <person name="Amaro C."/>
        </authorList>
    </citation>
    <scope>NUCLEOTIDE SEQUENCE</scope>
</reference>
<evidence type="ECO:0000313" key="1">
    <source>
        <dbReference type="EMBL" id="JAH76142.1"/>
    </source>
</evidence>
<proteinExistence type="predicted"/>
<name>A0A0E9VDK9_ANGAN</name>
<dbReference type="EMBL" id="GBXM01032435">
    <property type="protein sequence ID" value="JAH76142.1"/>
    <property type="molecule type" value="Transcribed_RNA"/>
</dbReference>
<reference evidence="1" key="1">
    <citation type="submission" date="2014-11" db="EMBL/GenBank/DDBJ databases">
        <authorList>
            <person name="Amaro Gonzalez C."/>
        </authorList>
    </citation>
    <scope>NUCLEOTIDE SEQUENCE</scope>
</reference>
<protein>
    <submittedName>
        <fullName evidence="1">Uncharacterized protein</fullName>
    </submittedName>
</protein>